<evidence type="ECO:0000256" key="1">
    <source>
        <dbReference type="SAM" id="SignalP"/>
    </source>
</evidence>
<name>A0A0M0KF83_ALKHA</name>
<dbReference type="RefSeq" id="WP_053430099.1">
    <property type="nucleotide sequence ID" value="NZ_CP040441.1"/>
</dbReference>
<feature type="signal peptide" evidence="1">
    <location>
        <begin position="1"/>
        <end position="24"/>
    </location>
</feature>
<reference evidence="2" key="1">
    <citation type="submission" date="2015-08" db="EMBL/GenBank/DDBJ databases">
        <title>Complete DNA Sequence of Pseudomonas syringae pv. actinidiae, the Causal Agent of Kiwifruit Canker Disease.</title>
        <authorList>
            <person name="Rikkerink E.H.A."/>
            <person name="Fineran P.C."/>
        </authorList>
    </citation>
    <scope>NUCLEOTIDE SEQUENCE</scope>
    <source>
        <strain evidence="2">DSM 13666</strain>
    </source>
</reference>
<dbReference type="SUPFAM" id="SSF49265">
    <property type="entry name" value="Fibronectin type III"/>
    <property type="match status" value="1"/>
</dbReference>
<evidence type="ECO:0000313" key="2">
    <source>
        <dbReference type="EMBL" id="KOO37510.1"/>
    </source>
</evidence>
<dbReference type="InterPro" id="IPR013783">
    <property type="entry name" value="Ig-like_fold"/>
</dbReference>
<evidence type="ECO:0008006" key="3">
    <source>
        <dbReference type="Google" id="ProtNLM"/>
    </source>
</evidence>
<keyword evidence="1" id="KW-0732">Signal</keyword>
<dbReference type="PATRIC" id="fig|136160.3.peg.306"/>
<protein>
    <recommendedName>
        <fullName evidence="3">Fibronectin type-III domain-containing protein</fullName>
    </recommendedName>
</protein>
<dbReference type="CDD" id="cd00063">
    <property type="entry name" value="FN3"/>
    <property type="match status" value="1"/>
</dbReference>
<dbReference type="AlphaFoldDB" id="A0A0M0KF83"/>
<comment type="caution">
    <text evidence="2">The sequence shown here is derived from an EMBL/GenBank/DDBJ whole genome shotgun (WGS) entry which is preliminary data.</text>
</comment>
<gene>
    <name evidence="2" type="ORF">AMD02_00630</name>
</gene>
<proteinExistence type="predicted"/>
<dbReference type="GeneID" id="87599578"/>
<sequence length="437" mass="49843">MKKTFLSLFSMLICLVFFGSTSLASSEEIQVLKTYGNALIQIPDIGAHYEILNYEGIIYSGEDNSITVDLKEKIENFQVNIFSDKDELIDTYHLKIKNDSAIEDDNSVSALITNNLTIDNTDPRQKEMQAAIYNDALEVVTHETNITLSWSELPSDYPYEIYRDGELIEKTFETSYTDKNLQSGETYTYQVLATMDMSPDHAEELRSIMADYDLSKEELKEMTKIEGSLNTLIKIPEQKMKTFSSLPGSPEWRNYIIRYQTFIPDFSVKNPNPISNHNYFKGDNRGFNFWSNKYRTRTDINIKMTGGSLLSMHKDVGITTGCKDAQCKTVTGTERASASGITFSRGTNTTSKKVWNVRHDVGIPFHKLYPNINYYYEGEMTRSPSLYINGAHDKAPSHEMYIVPMESDDVMTLYRKANQGFAYLLPGTPQTSFKISY</sequence>
<dbReference type="EMBL" id="LILD01000001">
    <property type="protein sequence ID" value="KOO37510.1"/>
    <property type="molecule type" value="Genomic_DNA"/>
</dbReference>
<dbReference type="InterPro" id="IPR036116">
    <property type="entry name" value="FN3_sf"/>
</dbReference>
<dbReference type="Gene3D" id="2.60.40.10">
    <property type="entry name" value="Immunoglobulins"/>
    <property type="match status" value="1"/>
</dbReference>
<organism evidence="2">
    <name type="scientific">Halalkalibacterium halodurans</name>
    <name type="common">Bacillus halodurans</name>
    <dbReference type="NCBI Taxonomy" id="86665"/>
    <lineage>
        <taxon>Bacteria</taxon>
        <taxon>Bacillati</taxon>
        <taxon>Bacillota</taxon>
        <taxon>Bacilli</taxon>
        <taxon>Bacillales</taxon>
        <taxon>Bacillaceae</taxon>
        <taxon>Halalkalibacterium (ex Joshi et al. 2022)</taxon>
    </lineage>
</organism>
<feature type="chain" id="PRO_5044367120" description="Fibronectin type-III domain-containing protein" evidence="1">
    <location>
        <begin position="25"/>
        <end position="437"/>
    </location>
</feature>
<accession>A0A0M0KF83</accession>
<dbReference type="InterPro" id="IPR003961">
    <property type="entry name" value="FN3_dom"/>
</dbReference>